<dbReference type="Gene3D" id="1.10.220.150">
    <property type="entry name" value="Arf GTPase activating protein"/>
    <property type="match status" value="1"/>
</dbReference>
<dbReference type="SUPFAM" id="SSF57863">
    <property type="entry name" value="ArfGap/RecO-like zinc finger"/>
    <property type="match status" value="1"/>
</dbReference>
<evidence type="ECO:0000313" key="1">
    <source>
        <dbReference type="EMBL" id="KAJ4969968.1"/>
    </source>
</evidence>
<dbReference type="Proteomes" id="UP001141806">
    <property type="component" value="Unassembled WGS sequence"/>
</dbReference>
<accession>A0A9Q0KG49</accession>
<dbReference type="InterPro" id="IPR037278">
    <property type="entry name" value="ARFGAP/RecO"/>
</dbReference>
<dbReference type="GO" id="GO:0016192">
    <property type="term" value="P:vesicle-mediated transport"/>
    <property type="evidence" value="ECO:0007669"/>
    <property type="project" value="InterPro"/>
</dbReference>
<dbReference type="PANTHER" id="PTHR47021:SF4">
    <property type="entry name" value="ADP-RIBOSYLATION FACTOR GTPASE-ACTIVATING PROTEIN AGD6-RELATED"/>
    <property type="match status" value="1"/>
</dbReference>
<reference evidence="1" key="1">
    <citation type="journal article" date="2023" name="Plant J.">
        <title>The genome of the king protea, Protea cynaroides.</title>
        <authorList>
            <person name="Chang J."/>
            <person name="Duong T.A."/>
            <person name="Schoeman C."/>
            <person name="Ma X."/>
            <person name="Roodt D."/>
            <person name="Barker N."/>
            <person name="Li Z."/>
            <person name="Van de Peer Y."/>
            <person name="Mizrachi E."/>
        </authorList>
    </citation>
    <scope>NUCLEOTIDE SEQUENCE</scope>
    <source>
        <tissue evidence="1">Young leaves</tissue>
    </source>
</reference>
<proteinExistence type="predicted"/>
<dbReference type="PANTHER" id="PTHR47021">
    <property type="entry name" value="ADP-RIBOSYLATION FACTOR GTPASE-ACTIVATING PROTEIN AGD6-RELATED"/>
    <property type="match status" value="1"/>
</dbReference>
<dbReference type="EMBL" id="JAMYWD010000005">
    <property type="protein sequence ID" value="KAJ4969968.1"/>
    <property type="molecule type" value="Genomic_DNA"/>
</dbReference>
<comment type="caution">
    <text evidence="1">The sequence shown here is derived from an EMBL/GenBank/DDBJ whole genome shotgun (WGS) entry which is preliminary data.</text>
</comment>
<evidence type="ECO:0000313" key="2">
    <source>
        <dbReference type="Proteomes" id="UP001141806"/>
    </source>
</evidence>
<protein>
    <submittedName>
        <fullName evidence="1">Uncharacterized protein</fullName>
    </submittedName>
</protein>
<organism evidence="1 2">
    <name type="scientific">Protea cynaroides</name>
    <dbReference type="NCBI Taxonomy" id="273540"/>
    <lineage>
        <taxon>Eukaryota</taxon>
        <taxon>Viridiplantae</taxon>
        <taxon>Streptophyta</taxon>
        <taxon>Embryophyta</taxon>
        <taxon>Tracheophyta</taxon>
        <taxon>Spermatophyta</taxon>
        <taxon>Magnoliopsida</taxon>
        <taxon>Proteales</taxon>
        <taxon>Proteaceae</taxon>
        <taxon>Protea</taxon>
    </lineage>
</organism>
<dbReference type="InterPro" id="IPR038508">
    <property type="entry name" value="ArfGAP_dom_sf"/>
</dbReference>
<dbReference type="GO" id="GO:0005096">
    <property type="term" value="F:GTPase activator activity"/>
    <property type="evidence" value="ECO:0007669"/>
    <property type="project" value="InterPro"/>
</dbReference>
<dbReference type="AlphaFoldDB" id="A0A9Q0KG49"/>
<gene>
    <name evidence="1" type="ORF">NE237_003067</name>
</gene>
<keyword evidence="2" id="KW-1185">Reference proteome</keyword>
<dbReference type="InterPro" id="IPR044519">
    <property type="entry name" value="ARF_GAP_AGD6/7"/>
</dbReference>
<sequence>MEFDFSMLMRVKLRFKLQHWFLMERGKDQAENPTRAGYLDCSGKHRGLTAHLSFVCSVTMDLWSEFQLKKKSLLLRKNKNLKIHHLHATIEIWIVAREETNIFAGLLSVRHTKTTR</sequence>
<name>A0A9Q0KG49_9MAGN</name>